<organism evidence="1 3">
    <name type="scientific">Cercospora beticola</name>
    <name type="common">Sugarbeet leaf spot fungus</name>
    <dbReference type="NCBI Taxonomy" id="122368"/>
    <lineage>
        <taxon>Eukaryota</taxon>
        <taxon>Fungi</taxon>
        <taxon>Dikarya</taxon>
        <taxon>Ascomycota</taxon>
        <taxon>Pezizomycotina</taxon>
        <taxon>Dothideomycetes</taxon>
        <taxon>Dothideomycetidae</taxon>
        <taxon>Mycosphaerellales</taxon>
        <taxon>Mycosphaerellaceae</taxon>
        <taxon>Cercospora</taxon>
    </lineage>
</organism>
<evidence type="ECO:0000313" key="3">
    <source>
        <dbReference type="Proteomes" id="UP000230605"/>
    </source>
</evidence>
<dbReference type="OrthoDB" id="5324977at2759"/>
<dbReference type="Proteomes" id="UP001302367">
    <property type="component" value="Chromosome 2"/>
</dbReference>
<reference evidence="2 4" key="2">
    <citation type="submission" date="2023-09" db="EMBL/GenBank/DDBJ databases">
        <title>Complete-Gapless Cercospora beticola genome.</title>
        <authorList>
            <person name="Wyatt N.A."/>
            <person name="Spanner R.E."/>
            <person name="Bolton M.D."/>
        </authorList>
    </citation>
    <scope>NUCLEOTIDE SEQUENCE [LARGE SCALE GENOMIC DNA]</scope>
    <source>
        <strain evidence="2">Cb09-40</strain>
    </source>
</reference>
<dbReference type="InterPro" id="IPR038883">
    <property type="entry name" value="AN11006-like"/>
</dbReference>
<evidence type="ECO:0000313" key="4">
    <source>
        <dbReference type="Proteomes" id="UP001302367"/>
    </source>
</evidence>
<name>A0A2G5HZI0_CERBT</name>
<dbReference type="Proteomes" id="UP000230605">
    <property type="component" value="Chromosome 2"/>
</dbReference>
<protein>
    <submittedName>
        <fullName evidence="1">Uncharacterized protein</fullName>
    </submittedName>
</protein>
<dbReference type="EMBL" id="LKMD01000102">
    <property type="protein sequence ID" value="PIA97920.1"/>
    <property type="molecule type" value="Genomic_DNA"/>
</dbReference>
<dbReference type="PANTHER" id="PTHR42085:SF8">
    <property type="entry name" value="F-BOX DOMAIN-CONTAINING PROTEIN"/>
    <property type="match status" value="1"/>
</dbReference>
<keyword evidence="4" id="KW-1185">Reference proteome</keyword>
<proteinExistence type="predicted"/>
<accession>A0A2G5HZI0</accession>
<evidence type="ECO:0000313" key="2">
    <source>
        <dbReference type="EMBL" id="WPA98340.1"/>
    </source>
</evidence>
<dbReference type="EMBL" id="CP134185">
    <property type="protein sequence ID" value="WPA98340.1"/>
    <property type="molecule type" value="Genomic_DNA"/>
</dbReference>
<evidence type="ECO:0000313" key="1">
    <source>
        <dbReference type="EMBL" id="PIA97920.1"/>
    </source>
</evidence>
<reference evidence="1 3" key="1">
    <citation type="submission" date="2015-10" db="EMBL/GenBank/DDBJ databases">
        <title>The cercosporin biosynthetic gene cluster was horizontally transferred to several fungal lineages and shown to be expanded in Cercospora beticola based on microsynteny with recipient genomes.</title>
        <authorList>
            <person name="De Jonge R."/>
            <person name="Ebert M.K."/>
            <person name="Suttle J.C."/>
            <person name="Jurick Ii W.M."/>
            <person name="Secor G.A."/>
            <person name="Thomma B.P."/>
            <person name="Van De Peer Y."/>
            <person name="Bolton M.D."/>
        </authorList>
    </citation>
    <scope>NUCLEOTIDE SEQUENCE [LARGE SCALE GENOMIC DNA]</scope>
    <source>
        <strain evidence="1 3">09-40</strain>
    </source>
</reference>
<dbReference type="PANTHER" id="PTHR42085">
    <property type="entry name" value="F-BOX DOMAIN-CONTAINING PROTEIN"/>
    <property type="match status" value="1"/>
</dbReference>
<sequence>MTSQPAVQKHVHVSSLPHTAEPAIESKKSFLDTLSPELRNEIYRLCLVAPKSVHIAGETPKLGIVWYSTFDHTLDWQLVKLFTPGLLRCCKQIRDESISILYGENAFRFRNFVQAQRFLETFRVALLHLRYITVFSDDERQFDIERLFITLKRAPKLRRLTLSFHVTPDRWNTPGRGMKRYDAKKAAKVLGPLIRNLWRQRQRGDSSKNEVLGTIRWTAKNWHHFAPSPGTQEEAAQFEFEVIALLEKTLK</sequence>
<gene>
    <name evidence="1" type="ORF">CB0940_05760</name>
    <name evidence="2" type="ORF">RHO25_002952</name>
</gene>
<dbReference type="AlphaFoldDB" id="A0A2G5HZI0"/>